<dbReference type="PROSITE" id="PS51192">
    <property type="entry name" value="HELICASE_ATP_BIND_1"/>
    <property type="match status" value="1"/>
</dbReference>
<dbReference type="InterPro" id="IPR014001">
    <property type="entry name" value="Helicase_ATP-bd"/>
</dbReference>
<sequence>MADLNEQRLEIANQVHAVLGKENILTASQARLFVRCLQLSWDVPLNRWGERESNDQFRDAKRLLHVAGIFRQTQGRNSPHALDCYRRAGELLEWLVRSGEGNVAAEAPIELLAAGAYQLGGLPAMATGLLRQVDDSEPGAALIAAFLGGDFDSVVSHATEFWVQHPSLTSVEGARGLLDEQAEDRFEWHITVELVRGVGLFSDALRRGNDIRLNQALSKLKALANYAARTCSEAMSALLNLINDSAEGYVVNSIYAPANALASLNNDFAGRLQLFAREQFSRARGTLWPSQQRGLSRLLESSSFALCTPTGSGKTLVANFALLKELLVPVVEGPAPLALYLVPSRALAGEVESKLSSELGRDLIITGLYGGADWGITDYWINSNKPSVLIATVEKADALMRYAGPLLLSRLRLLIVDEAHQVVADDTKRGEDSFAEHNNRSIRLESFVSRLLARKPNIVRIALTAVAGGAAQPVADWIEGSTNAVPVGANYRSTRQLVGALEVSPTGPGRIVLDHLNGQPLFVRNRQEPVFIGLRFQQMPKPGATIRNSLNHFNQLQVLWTGLQLVEGRRRILISVMQSPERTMKWYAEALNMKGWEGLGNPAVHGNATLSALFQEARETCIDYCGVDSHELALLDRGIVTSHGQMPQRLRRLMVSLIERKVCAIAVATATLTEGVNLPFDLIFLTSLQRSSFDEANAVRIVNEMPTAEFRNLAGRAGRPGSADGMEGMILVALPQTPSTTAKSQRASQGRQIAELNQNYSNLLGRLLAEERAAHEVVSPLGLLIATLKDKVESVLNLRAPGDFLRWLEVTAPLQISDEAGSGASSAPARLADTLDELDSILLNSIEELKASADELLPSQVESLLAEVWKTTFTAVVRRSEEWLEAAFIKRGVAVVTTLYPDADERKRLYQYGFTPIVGRRFEKTATILHSLVADATNYGIEAPEQRLQLFKDLAMPLVSDRGFGFKTQNSVSGRVLMSTWPTVLGWWMNVPSAHKPTPDDLRSWQRFVSENLEFRLGVALGAVASQAWAKGIDDPLKVPSLAEWKEATGLPWIGFWAKELLRWGTLEPFVAFAMTQALAKTRTAAEEMLPQFKKWLVGQIPSPQADDFIDPQLFLAWQQSLELPTSNVSGVTSWPAKLSGTNGAKFRYDVVPLRRGSSIDWIDAAGYKLAESSDDDKFLKTSKSSDFVLRIKDAEVTVERTFVAR</sequence>
<dbReference type="InterPro" id="IPR011545">
    <property type="entry name" value="DEAD/DEAH_box_helicase_dom"/>
</dbReference>
<dbReference type="PANTHER" id="PTHR47961:SF6">
    <property type="entry name" value="DNA-DIRECTED DNA POLYMERASE"/>
    <property type="match status" value="1"/>
</dbReference>
<dbReference type="GO" id="GO:0004386">
    <property type="term" value="F:helicase activity"/>
    <property type="evidence" value="ECO:0007669"/>
    <property type="project" value="UniProtKB-KW"/>
</dbReference>
<evidence type="ECO:0000256" key="1">
    <source>
        <dbReference type="ARBA" id="ARBA00022741"/>
    </source>
</evidence>
<organism evidence="6 7">
    <name type="scientific">Massilia soli</name>
    <dbReference type="NCBI Taxonomy" id="2792854"/>
    <lineage>
        <taxon>Bacteria</taxon>
        <taxon>Pseudomonadati</taxon>
        <taxon>Pseudomonadota</taxon>
        <taxon>Betaproteobacteria</taxon>
        <taxon>Burkholderiales</taxon>
        <taxon>Oxalobacteraceae</taxon>
        <taxon>Telluria group</taxon>
        <taxon>Massilia</taxon>
    </lineage>
</organism>
<dbReference type="Gene3D" id="3.40.50.300">
    <property type="entry name" value="P-loop containing nucleotide triphosphate hydrolases"/>
    <property type="match status" value="2"/>
</dbReference>
<evidence type="ECO:0000256" key="2">
    <source>
        <dbReference type="ARBA" id="ARBA00022801"/>
    </source>
</evidence>
<dbReference type="InterPro" id="IPR050474">
    <property type="entry name" value="Hel308_SKI2-like"/>
</dbReference>
<keyword evidence="4" id="KW-0067">ATP-binding</keyword>
<name>A0ABS7SJ76_9BURK</name>
<gene>
    <name evidence="6" type="ORF">I4X03_003190</name>
</gene>
<protein>
    <submittedName>
        <fullName evidence="6">DEAD/DEAH box helicase</fullName>
    </submittedName>
</protein>
<dbReference type="InterPro" id="IPR027417">
    <property type="entry name" value="P-loop_NTPase"/>
</dbReference>
<dbReference type="RefSeq" id="WP_223465501.1">
    <property type="nucleotide sequence ID" value="NZ_JAFBIL020000001.1"/>
</dbReference>
<evidence type="ECO:0000313" key="7">
    <source>
        <dbReference type="Proteomes" id="UP000809349"/>
    </source>
</evidence>
<evidence type="ECO:0000313" key="6">
    <source>
        <dbReference type="EMBL" id="MBZ2206261.1"/>
    </source>
</evidence>
<dbReference type="SMART" id="SM00487">
    <property type="entry name" value="DEXDc"/>
    <property type="match status" value="1"/>
</dbReference>
<evidence type="ECO:0000256" key="3">
    <source>
        <dbReference type="ARBA" id="ARBA00022806"/>
    </source>
</evidence>
<accession>A0ABS7SJ76</accession>
<dbReference type="Proteomes" id="UP000809349">
    <property type="component" value="Unassembled WGS sequence"/>
</dbReference>
<evidence type="ECO:0000256" key="4">
    <source>
        <dbReference type="ARBA" id="ARBA00022840"/>
    </source>
</evidence>
<dbReference type="PANTHER" id="PTHR47961">
    <property type="entry name" value="DNA POLYMERASE THETA, PUTATIVE (AFU_ORTHOLOGUE AFUA_1G05260)-RELATED"/>
    <property type="match status" value="1"/>
</dbReference>
<proteinExistence type="predicted"/>
<comment type="caution">
    <text evidence="6">The sequence shown here is derived from an EMBL/GenBank/DDBJ whole genome shotgun (WGS) entry which is preliminary data.</text>
</comment>
<dbReference type="EMBL" id="JAFBIL020000001">
    <property type="protein sequence ID" value="MBZ2206261.1"/>
    <property type="molecule type" value="Genomic_DNA"/>
</dbReference>
<keyword evidence="2" id="KW-0378">Hydrolase</keyword>
<reference evidence="6 7" key="1">
    <citation type="submission" date="2021-01" db="EMBL/GenBank/DDBJ databases">
        <authorList>
            <person name="Ruan W."/>
            <person name="Khan S.A."/>
            <person name="Jeon C.O."/>
        </authorList>
    </citation>
    <scope>NUCLEOTIDE SEQUENCE [LARGE SCALE GENOMIC DNA]</scope>
    <source>
        <strain evidence="6 7">R798</strain>
    </source>
</reference>
<dbReference type="SUPFAM" id="SSF52540">
    <property type="entry name" value="P-loop containing nucleoside triphosphate hydrolases"/>
    <property type="match status" value="2"/>
</dbReference>
<keyword evidence="1" id="KW-0547">Nucleotide-binding</keyword>
<keyword evidence="7" id="KW-1185">Reference proteome</keyword>
<dbReference type="Pfam" id="PF00270">
    <property type="entry name" value="DEAD"/>
    <property type="match status" value="1"/>
</dbReference>
<keyword evidence="3 6" id="KW-0347">Helicase</keyword>
<feature type="domain" description="Helicase ATP-binding" evidence="5">
    <location>
        <begin position="295"/>
        <end position="485"/>
    </location>
</feature>
<evidence type="ECO:0000259" key="5">
    <source>
        <dbReference type="PROSITE" id="PS51192"/>
    </source>
</evidence>
<reference evidence="6 7" key="2">
    <citation type="submission" date="2021-08" db="EMBL/GenBank/DDBJ databases">
        <title>Massilia sp. R798.</title>
        <authorList>
            <person name="Baek J.H."/>
            <person name="Jung H.S."/>
            <person name="Kim K.R."/>
            <person name="Jeon C.O."/>
        </authorList>
    </citation>
    <scope>NUCLEOTIDE SEQUENCE [LARGE SCALE GENOMIC DNA]</scope>
    <source>
        <strain evidence="6 7">R798</strain>
    </source>
</reference>